<feature type="coiled-coil region" evidence="1">
    <location>
        <begin position="1165"/>
        <end position="1322"/>
    </location>
</feature>
<organism evidence="3 4">
    <name type="scientific">Leptotrombidium deliense</name>
    <dbReference type="NCBI Taxonomy" id="299467"/>
    <lineage>
        <taxon>Eukaryota</taxon>
        <taxon>Metazoa</taxon>
        <taxon>Ecdysozoa</taxon>
        <taxon>Arthropoda</taxon>
        <taxon>Chelicerata</taxon>
        <taxon>Arachnida</taxon>
        <taxon>Acari</taxon>
        <taxon>Acariformes</taxon>
        <taxon>Trombidiformes</taxon>
        <taxon>Prostigmata</taxon>
        <taxon>Anystina</taxon>
        <taxon>Parasitengona</taxon>
        <taxon>Trombiculoidea</taxon>
        <taxon>Trombiculidae</taxon>
        <taxon>Leptotrombidium</taxon>
    </lineage>
</organism>
<proteinExistence type="predicted"/>
<dbReference type="SUPFAM" id="SSF58100">
    <property type="entry name" value="Bacterial hemolysins"/>
    <property type="match status" value="1"/>
</dbReference>
<dbReference type="Proteomes" id="UP000288716">
    <property type="component" value="Unassembled WGS sequence"/>
</dbReference>
<feature type="coiled-coil region" evidence="1">
    <location>
        <begin position="901"/>
        <end position="956"/>
    </location>
</feature>
<feature type="region of interest" description="Disordered" evidence="2">
    <location>
        <begin position="1518"/>
        <end position="1542"/>
    </location>
</feature>
<feature type="compositionally biased region" description="Polar residues" evidence="2">
    <location>
        <begin position="1518"/>
        <end position="1540"/>
    </location>
</feature>
<feature type="region of interest" description="Disordered" evidence="2">
    <location>
        <begin position="83"/>
        <end position="106"/>
    </location>
</feature>
<feature type="compositionally biased region" description="Polar residues" evidence="2">
    <location>
        <begin position="45"/>
        <end position="65"/>
    </location>
</feature>
<feature type="coiled-coil region" evidence="1">
    <location>
        <begin position="700"/>
        <end position="858"/>
    </location>
</feature>
<gene>
    <name evidence="3" type="ORF">B4U80_12808</name>
</gene>
<dbReference type="PANTHER" id="PTHR43977">
    <property type="entry name" value="STRUCTURAL MAINTENANCE OF CHROMOSOMES PROTEIN 3"/>
    <property type="match status" value="1"/>
</dbReference>
<evidence type="ECO:0000256" key="1">
    <source>
        <dbReference type="SAM" id="Coils"/>
    </source>
</evidence>
<feature type="coiled-coil region" evidence="1">
    <location>
        <begin position="995"/>
        <end position="1103"/>
    </location>
</feature>
<evidence type="ECO:0000313" key="4">
    <source>
        <dbReference type="Proteomes" id="UP000288716"/>
    </source>
</evidence>
<keyword evidence="4" id="KW-1185">Reference proteome</keyword>
<sequence length="1601" mass="187096">MASGFQESKKLSKTVECVSDENSVRKEVRTTSISVSREELRMSAPMNSRQTNRIQQQQSTSTASRMVQTNITGDDALAQIADEKDKNTNQSNTSEISKMSAIQEPKKKYSESMSKALTEIGQLIAQESDYQGSDDLFSTSRSSGLSKFKDSAFIKNVEKSGELSSDIFEEMVIAMRSLLARRRFEIEHLKSKVSSNDHNTSQKNDKQLEKYKKEIESLKEEIDSLRIDNDSAEKTKISMSEKVSHLESIRDDLENELWLLRRRCDTNNTAKQENMQLTYTLMDPNQSSTQIPYQDSRSTFLDQVESALKEQVSALNDENEKLHQMANDFRRSRELLEDELEDMKTKERNYKWEVEQKGRDVSRLESQLEYSRKEIISLKEQMASLKIDKEFAEKSRDEVKSKIMQIENNRNDLEYELSVLKSSQMSLKSYLSSEQQQNEELIAEKDQLKQDSTFLREKNMQLMSEKMGVESQLEQTQNEMLSLRNEIDELMKIKNELETSLRHSSEKETKLIQDYEESRQEMERQLFKLNNEFSELNRRLNEVGKESEKLNKEKNEYKTLCAEIRREKNNCDNEIRELKRSMNIDEEEKRHLEEQLTNIRSKKTELEKQKDMIERYNNELQVELENCHKDIAKYKSENDELLKVRINLANKVNAVQHEFEAKLQQERSLREKESESLKHDFEMEKVAADARNEEIVNQMKIEKERQIGEYQEELSKLRLEFKLSEQEYSEKVTQLEREKLNFEIQSQREKNALISSLNEKEAALNYKLSEIEEISQKLGETEELKNNLDAKITEIETTRRKDAKKHQDRVEALNTQVLDLTNEKLCLEEEKKSLLLHLQREKEDRLSSEQSLKQASDQMCELTSNYDKLVKSNVELKAHQDLFEKEIRIKDEKLNSLTSLLSAKEDENLNLLQSIENYEKKLADEENLKEDLIKDMNELRSSLMEIEKSRLDLKKQINNNNVFQKSLENELKAKIAIIEELNVMIERKAEKDLQREEELKKLKNLVVDLDSEKQNLKAEIVNCRHKLVDCEHVLNLEKTTTRKQADELRRLSTENNTLEMNLSKIEEDSITVKNCAKNYEQKISALESKIANLLKDKRDYDEMLLNLNSIIRNGLKLKTSPSSFNTPVSADSVRNHLLDLISKLNAVTEDRDDLQMQRESFEHFSRNIQETNASLKIKHDTLEEELRCKRKDVSILTKEIEEVKSKYMNQEEALDKCKMEKKYLCGRLAQLCSQTEKLEKEKRNLMKEIENIQNTKSYNESEIIQSRDVAESKIKKLEATRKSLESRVADLLKRSSDANIDNESFKEEIRLLKRTIKELQESNLKLHSALNDSNIALKRRSEEEHELKKKVTTMSESIGDHDRVSKDVVHQLKTLKSKIDELTNERTFLQQSLDANRDSLTSLKETNRQLNQRIKQLDAELHLTVTKMKNNEELLDVKSNVLVEKEAKIKQLQDDLGRLEERNKHLENERRTLMFNSAPQTKRRGNSFQDESLIISQGLAALEEQNIKLQRKVKSLQSLMNDSETPNNETSRLKQAQKQAESLLEVREKSHKKHIDSLQEEISSLKDQLESFQVTSTPSRFLSSPVKHSTGTSTPKRRLNL</sequence>
<feature type="coiled-coil region" evidence="1">
    <location>
        <begin position="201"/>
        <end position="263"/>
    </location>
</feature>
<feature type="region of interest" description="Disordered" evidence="2">
    <location>
        <begin position="1576"/>
        <end position="1601"/>
    </location>
</feature>
<name>A0A443SL05_9ACAR</name>
<dbReference type="Gene3D" id="1.10.287.1490">
    <property type="match status" value="1"/>
</dbReference>
<dbReference type="OrthoDB" id="6504937at2759"/>
<feature type="coiled-coil region" evidence="1">
    <location>
        <begin position="301"/>
        <end position="651"/>
    </location>
</feature>
<reference evidence="3 4" key="1">
    <citation type="journal article" date="2018" name="Gigascience">
        <title>Genomes of trombidid mites reveal novel predicted allergens and laterally-transferred genes associated with secondary metabolism.</title>
        <authorList>
            <person name="Dong X."/>
            <person name="Chaisiri K."/>
            <person name="Xia D."/>
            <person name="Armstrong S.D."/>
            <person name="Fang Y."/>
            <person name="Donnelly M.J."/>
            <person name="Kadowaki T."/>
            <person name="McGarry J.W."/>
            <person name="Darby A.C."/>
            <person name="Makepeace B.L."/>
        </authorList>
    </citation>
    <scope>NUCLEOTIDE SEQUENCE [LARGE SCALE GENOMIC DNA]</scope>
    <source>
        <strain evidence="3">UoL-UT</strain>
    </source>
</reference>
<evidence type="ECO:0000256" key="2">
    <source>
        <dbReference type="SAM" id="MobiDB-lite"/>
    </source>
</evidence>
<protein>
    <submittedName>
        <fullName evidence="3">Rootletin-like protein</fullName>
    </submittedName>
</protein>
<dbReference type="EMBL" id="NCKV01001512">
    <property type="protein sequence ID" value="RWS28216.1"/>
    <property type="molecule type" value="Genomic_DNA"/>
</dbReference>
<accession>A0A443SL05</accession>
<feature type="compositionally biased region" description="Polar residues" evidence="2">
    <location>
        <begin position="88"/>
        <end position="97"/>
    </location>
</feature>
<feature type="region of interest" description="Disordered" evidence="2">
    <location>
        <begin position="1"/>
        <end position="65"/>
    </location>
</feature>
<dbReference type="STRING" id="299467.A0A443SL05"/>
<feature type="compositionally biased region" description="Polar residues" evidence="2">
    <location>
        <begin position="1576"/>
        <end position="1594"/>
    </location>
</feature>
<dbReference type="VEuPathDB" id="VectorBase:LDEU003824"/>
<keyword evidence="1" id="KW-0175">Coiled coil</keyword>
<comment type="caution">
    <text evidence="3">The sequence shown here is derived from an EMBL/GenBank/DDBJ whole genome shotgun (WGS) entry which is preliminary data.</text>
</comment>
<evidence type="ECO:0000313" key="3">
    <source>
        <dbReference type="EMBL" id="RWS28216.1"/>
    </source>
</evidence>